<keyword evidence="3" id="KW-1185">Reference proteome</keyword>
<dbReference type="InterPro" id="IPR021385">
    <property type="entry name" value="DUF3017"/>
</dbReference>
<evidence type="ECO:0000313" key="3">
    <source>
        <dbReference type="Proteomes" id="UP001500280"/>
    </source>
</evidence>
<name>A0ABN2I372_9ACTN</name>
<organism evidence="2 3">
    <name type="scientific">Kribbella yunnanensis</name>
    <dbReference type="NCBI Taxonomy" id="190194"/>
    <lineage>
        <taxon>Bacteria</taxon>
        <taxon>Bacillati</taxon>
        <taxon>Actinomycetota</taxon>
        <taxon>Actinomycetes</taxon>
        <taxon>Propionibacteriales</taxon>
        <taxon>Kribbellaceae</taxon>
        <taxon>Kribbella</taxon>
    </lineage>
</organism>
<evidence type="ECO:0000313" key="2">
    <source>
        <dbReference type="EMBL" id="GAA1697848.1"/>
    </source>
</evidence>
<feature type="transmembrane region" description="Helical" evidence="1">
    <location>
        <begin position="39"/>
        <end position="56"/>
    </location>
</feature>
<dbReference type="Proteomes" id="UP001500280">
    <property type="component" value="Unassembled WGS sequence"/>
</dbReference>
<gene>
    <name evidence="2" type="ORF">GCM10009745_50110</name>
</gene>
<evidence type="ECO:0008006" key="4">
    <source>
        <dbReference type="Google" id="ProtNLM"/>
    </source>
</evidence>
<evidence type="ECO:0000256" key="1">
    <source>
        <dbReference type="SAM" id="Phobius"/>
    </source>
</evidence>
<protein>
    <recommendedName>
        <fullName evidence="4">DUF3017 domain-containing protein</fullName>
    </recommendedName>
</protein>
<feature type="transmembrane region" description="Helical" evidence="1">
    <location>
        <begin position="68"/>
        <end position="90"/>
    </location>
</feature>
<keyword evidence="1" id="KW-0472">Membrane</keyword>
<comment type="caution">
    <text evidence="2">The sequence shown here is derived from an EMBL/GenBank/DDBJ whole genome shotgun (WGS) entry which is preliminary data.</text>
</comment>
<proteinExistence type="predicted"/>
<accession>A0ABN2I372</accession>
<feature type="transmembrane region" description="Helical" evidence="1">
    <location>
        <begin position="12"/>
        <end position="33"/>
    </location>
</feature>
<keyword evidence="1" id="KW-1133">Transmembrane helix</keyword>
<reference evidence="3" key="1">
    <citation type="journal article" date="2019" name="Int. J. Syst. Evol. Microbiol.">
        <title>The Global Catalogue of Microorganisms (GCM) 10K type strain sequencing project: providing services to taxonomists for standard genome sequencing and annotation.</title>
        <authorList>
            <consortium name="The Broad Institute Genomics Platform"/>
            <consortium name="The Broad Institute Genome Sequencing Center for Infectious Disease"/>
            <person name="Wu L."/>
            <person name="Ma J."/>
        </authorList>
    </citation>
    <scope>NUCLEOTIDE SEQUENCE [LARGE SCALE GENOMIC DNA]</scope>
    <source>
        <strain evidence="3">JCM 14307</strain>
    </source>
</reference>
<dbReference type="EMBL" id="BAAANF010000017">
    <property type="protein sequence ID" value="GAA1697848.1"/>
    <property type="molecule type" value="Genomic_DNA"/>
</dbReference>
<keyword evidence="1" id="KW-0812">Transmembrane</keyword>
<dbReference type="Pfam" id="PF11222">
    <property type="entry name" value="DUF3017"/>
    <property type="match status" value="1"/>
</dbReference>
<sequence length="92" mass="9795">MLMAGEAQRRTTEWPLALSLLVAATGLVILTFYNWRNGILIFAAAPGVAALLRATLTDRAAGLLHVRGRMFDTAFLFLTAAAIAGLALIVPN</sequence>